<reference evidence="1" key="2">
    <citation type="submission" date="2013-09" db="EMBL/GenBank/DDBJ databases">
        <title>Draft genome sequence of Anaerotruncus colihominis(DSM 17241).</title>
        <authorList>
            <person name="Sudarsanam P."/>
            <person name="Ley R."/>
            <person name="Guruge J."/>
            <person name="Turnbaugh P.J."/>
            <person name="Mahowald M."/>
            <person name="Liep D."/>
            <person name="Gordon J."/>
        </authorList>
    </citation>
    <scope>NUCLEOTIDE SEQUENCE</scope>
    <source>
        <strain evidence="1">DSM 17241</strain>
    </source>
</reference>
<evidence type="ECO:0000313" key="2">
    <source>
        <dbReference type="Proteomes" id="UP000003803"/>
    </source>
</evidence>
<dbReference type="Proteomes" id="UP000003803">
    <property type="component" value="Unassembled WGS sequence"/>
</dbReference>
<reference evidence="1" key="1">
    <citation type="submission" date="2007-11" db="EMBL/GenBank/DDBJ databases">
        <authorList>
            <person name="Fulton L."/>
            <person name="Clifton S."/>
            <person name="Fulton B."/>
            <person name="Xu J."/>
            <person name="Minx P."/>
            <person name="Pepin K.H."/>
            <person name="Johnson M."/>
            <person name="Thiruvilangam P."/>
            <person name="Bhonagiri V."/>
            <person name="Nash W.E."/>
            <person name="Mardis E.R."/>
            <person name="Wilson R.K."/>
        </authorList>
    </citation>
    <scope>NUCLEOTIDE SEQUENCE [LARGE SCALE GENOMIC DNA]</scope>
    <source>
        <strain evidence="1">DSM 17241</strain>
    </source>
</reference>
<accession>B0P8C2</accession>
<keyword evidence="2" id="KW-1185">Reference proteome</keyword>
<organism evidence="1 2">
    <name type="scientific">Anaerotruncus colihominis DSM 17241</name>
    <dbReference type="NCBI Taxonomy" id="445972"/>
    <lineage>
        <taxon>Bacteria</taxon>
        <taxon>Bacillati</taxon>
        <taxon>Bacillota</taxon>
        <taxon>Clostridia</taxon>
        <taxon>Eubacteriales</taxon>
        <taxon>Oscillospiraceae</taxon>
        <taxon>Anaerotruncus</taxon>
    </lineage>
</organism>
<dbReference type="HOGENOM" id="CLU_2406894_0_0_9"/>
<name>B0P8C2_9FIRM</name>
<dbReference type="AlphaFoldDB" id="B0P8C2"/>
<evidence type="ECO:0000313" key="1">
    <source>
        <dbReference type="EMBL" id="EDS12168.1"/>
    </source>
</evidence>
<gene>
    <name evidence="1" type="ORF">ANACOL_01011</name>
</gene>
<dbReference type="EMBL" id="ABGD02000007">
    <property type="protein sequence ID" value="EDS12168.1"/>
    <property type="molecule type" value="Genomic_DNA"/>
</dbReference>
<proteinExistence type="predicted"/>
<comment type="caution">
    <text evidence="1">The sequence shown here is derived from an EMBL/GenBank/DDBJ whole genome shotgun (WGS) entry which is preliminary data.</text>
</comment>
<sequence>MYYGVYKCAPIRSVFFLCNLAVDKGIFDRMATKIEKRNALRCPGRAGTSGKGFCWRTKRQRLSAVLTADPKDQSNQARARGILWCSRESAKR</sequence>
<protein>
    <submittedName>
        <fullName evidence="1">Uncharacterized protein</fullName>
    </submittedName>
</protein>